<reference evidence="3" key="1">
    <citation type="submission" date="2016-10" db="EMBL/GenBank/DDBJ databases">
        <authorList>
            <person name="Varghese N."/>
        </authorList>
    </citation>
    <scope>NUCLEOTIDE SEQUENCE [LARGE SCALE GENOMIC DNA]</scope>
    <source>
        <strain evidence="3">HL 19</strain>
    </source>
</reference>
<name>A0A0P9C6Z6_9GAMM</name>
<dbReference type="RefSeq" id="WP_054965623.1">
    <property type="nucleotide sequence ID" value="NZ_FMUN01000006.1"/>
</dbReference>
<dbReference type="Proteomes" id="UP000183104">
    <property type="component" value="Unassembled WGS sequence"/>
</dbReference>
<feature type="chain" id="PRO_5010433332" evidence="1">
    <location>
        <begin position="23"/>
        <end position="101"/>
    </location>
</feature>
<keyword evidence="1" id="KW-0732">Signal</keyword>
<sequence length="101" mass="11505">MRPTILFSFLALLLLGPTWAAAMTVTGRVQERGDEHVVVGGTHFLVDDQTKVFFSTRPEAKPSPYRPRYLEDVYRVRVSGVQRRAAKIVILPFGYELGERR</sequence>
<keyword evidence="3" id="KW-1185">Reference proteome</keyword>
<organism evidence="2 3">
    <name type="scientific">Thiohalorhabdus denitrificans</name>
    <dbReference type="NCBI Taxonomy" id="381306"/>
    <lineage>
        <taxon>Bacteria</taxon>
        <taxon>Pseudomonadati</taxon>
        <taxon>Pseudomonadota</taxon>
        <taxon>Gammaproteobacteria</taxon>
        <taxon>Thiohalorhabdales</taxon>
        <taxon>Thiohalorhabdaceae</taxon>
        <taxon>Thiohalorhabdus</taxon>
    </lineage>
</organism>
<proteinExistence type="predicted"/>
<evidence type="ECO:0000256" key="1">
    <source>
        <dbReference type="SAM" id="SignalP"/>
    </source>
</evidence>
<gene>
    <name evidence="2" type="ORF">SAMN05661077_2273</name>
</gene>
<evidence type="ECO:0000313" key="2">
    <source>
        <dbReference type="EMBL" id="SCY48903.1"/>
    </source>
</evidence>
<dbReference type="AlphaFoldDB" id="A0A0P9C6Z6"/>
<protein>
    <submittedName>
        <fullName evidence="2">Uncharacterized protein</fullName>
    </submittedName>
</protein>
<dbReference type="STRING" id="381306.AN478_05535"/>
<dbReference type="EMBL" id="FMUN01000006">
    <property type="protein sequence ID" value="SCY48903.1"/>
    <property type="molecule type" value="Genomic_DNA"/>
</dbReference>
<accession>A0A0P9C6Z6</accession>
<evidence type="ECO:0000313" key="3">
    <source>
        <dbReference type="Proteomes" id="UP000183104"/>
    </source>
</evidence>
<feature type="signal peptide" evidence="1">
    <location>
        <begin position="1"/>
        <end position="22"/>
    </location>
</feature>